<keyword evidence="6" id="KW-1185">Reference proteome</keyword>
<dbReference type="EMBL" id="JBEVYD010000005">
    <property type="protein sequence ID" value="KAL3232936.1"/>
    <property type="molecule type" value="Genomic_DNA"/>
</dbReference>
<proteinExistence type="inferred from homology"/>
<dbReference type="InterPro" id="IPR001648">
    <property type="entry name" value="Ribosomal_bS18"/>
</dbReference>
<keyword evidence="3" id="KW-0687">Ribonucleoprotein</keyword>
<dbReference type="Pfam" id="PF01084">
    <property type="entry name" value="Ribosomal_S18"/>
    <property type="match status" value="1"/>
</dbReference>
<dbReference type="PRINTS" id="PR00974">
    <property type="entry name" value="RIBOSOMALS18"/>
</dbReference>
<dbReference type="Proteomes" id="UP001623330">
    <property type="component" value="Unassembled WGS sequence"/>
</dbReference>
<evidence type="ECO:0000256" key="3">
    <source>
        <dbReference type="ARBA" id="ARBA00023274"/>
    </source>
</evidence>
<evidence type="ECO:0000256" key="1">
    <source>
        <dbReference type="ARBA" id="ARBA00005589"/>
    </source>
</evidence>
<dbReference type="PANTHER" id="PTHR13479">
    <property type="entry name" value="30S RIBOSOMAL PROTEIN S18"/>
    <property type="match status" value="1"/>
</dbReference>
<gene>
    <name evidence="5" type="ORF">RNJ44_04852</name>
</gene>
<comment type="similarity">
    <text evidence="1">Belongs to the bacterial ribosomal protein bS18 family.</text>
</comment>
<dbReference type="GO" id="GO:0005840">
    <property type="term" value="C:ribosome"/>
    <property type="evidence" value="ECO:0007669"/>
    <property type="project" value="UniProtKB-KW"/>
</dbReference>
<dbReference type="InterPro" id="IPR036870">
    <property type="entry name" value="Ribosomal_bS18_sf"/>
</dbReference>
<organism evidence="5 6">
    <name type="scientific">Nakaseomyces bracarensis</name>
    <dbReference type="NCBI Taxonomy" id="273131"/>
    <lineage>
        <taxon>Eukaryota</taxon>
        <taxon>Fungi</taxon>
        <taxon>Dikarya</taxon>
        <taxon>Ascomycota</taxon>
        <taxon>Saccharomycotina</taxon>
        <taxon>Saccharomycetes</taxon>
        <taxon>Saccharomycetales</taxon>
        <taxon>Saccharomycetaceae</taxon>
        <taxon>Nakaseomyces</taxon>
    </lineage>
</organism>
<dbReference type="SUPFAM" id="SSF46911">
    <property type="entry name" value="Ribosomal protein S18"/>
    <property type="match status" value="1"/>
</dbReference>
<accession>A0ABR4NWH9</accession>
<evidence type="ECO:0000256" key="4">
    <source>
        <dbReference type="ARBA" id="ARBA00035264"/>
    </source>
</evidence>
<sequence length="153" mass="17773">MFSRNSVSRVVGLVKQQQRWVVNISPKRKSVIDVDFDKKETSKSINSNFVPQFSRSSIYDPFDFSMARLNLNRKMNSPKMAHLDLFEKHGLNPLNFYARPEILSYYVGSTGKILHRDITGLSARNQRRMAKAIRRCQAIGLMSKTHRYTNFLD</sequence>
<evidence type="ECO:0000256" key="2">
    <source>
        <dbReference type="ARBA" id="ARBA00022980"/>
    </source>
</evidence>
<name>A0ABR4NWH9_9SACH</name>
<dbReference type="Gene3D" id="4.10.640.10">
    <property type="entry name" value="Ribosomal protein S18"/>
    <property type="match status" value="1"/>
</dbReference>
<protein>
    <recommendedName>
        <fullName evidence="4">Small ribosomal subunit protein bS18m</fullName>
    </recommendedName>
</protein>
<keyword evidence="2 5" id="KW-0689">Ribosomal protein</keyword>
<comment type="caution">
    <text evidence="5">The sequence shown here is derived from an EMBL/GenBank/DDBJ whole genome shotgun (WGS) entry which is preliminary data.</text>
</comment>
<dbReference type="PANTHER" id="PTHR13479:SF40">
    <property type="entry name" value="SMALL RIBOSOMAL SUBUNIT PROTEIN BS18M"/>
    <property type="match status" value="1"/>
</dbReference>
<reference evidence="5 6" key="1">
    <citation type="submission" date="2024-05" db="EMBL/GenBank/DDBJ databases">
        <title>Long read based assembly of the Candida bracarensis genome reveals expanded adhesin content.</title>
        <authorList>
            <person name="Marcet-Houben M."/>
            <person name="Ksiezopolska E."/>
            <person name="Gabaldon T."/>
        </authorList>
    </citation>
    <scope>NUCLEOTIDE SEQUENCE [LARGE SCALE GENOMIC DNA]</scope>
    <source>
        <strain evidence="5 6">CBM6</strain>
    </source>
</reference>
<evidence type="ECO:0000313" key="5">
    <source>
        <dbReference type="EMBL" id="KAL3232936.1"/>
    </source>
</evidence>
<evidence type="ECO:0000313" key="6">
    <source>
        <dbReference type="Proteomes" id="UP001623330"/>
    </source>
</evidence>